<evidence type="ECO:0000256" key="7">
    <source>
        <dbReference type="ARBA" id="ARBA00023136"/>
    </source>
</evidence>
<organism evidence="11">
    <name type="scientific">uncultured bacterium ws406H10</name>
    <dbReference type="NCBI Taxonomy" id="1131831"/>
    <lineage>
        <taxon>Bacteria</taxon>
        <taxon>environmental samples</taxon>
    </lineage>
</organism>
<dbReference type="PANTHER" id="PTHR35011">
    <property type="entry name" value="2,3-DIKETO-L-GULONATE TRAP TRANSPORTER SMALL PERMEASE PROTEIN YIAM"/>
    <property type="match status" value="1"/>
</dbReference>
<feature type="transmembrane region" description="Helical" evidence="9">
    <location>
        <begin position="12"/>
        <end position="32"/>
    </location>
</feature>
<keyword evidence="3" id="KW-1003">Cell membrane</keyword>
<name>I1X5F7_9BACT</name>
<evidence type="ECO:0000259" key="10">
    <source>
        <dbReference type="Pfam" id="PF04290"/>
    </source>
</evidence>
<comment type="subcellular location">
    <subcellularLocation>
        <location evidence="1">Cell inner membrane</location>
        <topology evidence="1">Multi-pass membrane protein</topology>
    </subcellularLocation>
</comment>
<evidence type="ECO:0000256" key="5">
    <source>
        <dbReference type="ARBA" id="ARBA00022692"/>
    </source>
</evidence>
<keyword evidence="2" id="KW-0813">Transport</keyword>
<evidence type="ECO:0000256" key="6">
    <source>
        <dbReference type="ARBA" id="ARBA00022989"/>
    </source>
</evidence>
<dbReference type="EMBL" id="JQ256789">
    <property type="protein sequence ID" value="AFI78732.1"/>
    <property type="molecule type" value="Genomic_DNA"/>
</dbReference>
<evidence type="ECO:0000256" key="3">
    <source>
        <dbReference type="ARBA" id="ARBA00022475"/>
    </source>
</evidence>
<evidence type="ECO:0000256" key="9">
    <source>
        <dbReference type="SAM" id="Phobius"/>
    </source>
</evidence>
<dbReference type="GO" id="GO:0022857">
    <property type="term" value="F:transmembrane transporter activity"/>
    <property type="evidence" value="ECO:0007669"/>
    <property type="project" value="TreeGrafter"/>
</dbReference>
<comment type="similarity">
    <text evidence="8">Belongs to the TRAP transporter small permease family.</text>
</comment>
<keyword evidence="6 9" id="KW-1133">Transmembrane helix</keyword>
<evidence type="ECO:0000256" key="8">
    <source>
        <dbReference type="ARBA" id="ARBA00038436"/>
    </source>
</evidence>
<protein>
    <submittedName>
        <fullName evidence="11">TRAP dicarboxylate transporter, DctQ subunit</fullName>
    </submittedName>
</protein>
<keyword evidence="7 9" id="KW-0472">Membrane</keyword>
<dbReference type="AlphaFoldDB" id="I1X5F7"/>
<gene>
    <name evidence="11" type="ORF">ws406H10_0020</name>
</gene>
<feature type="transmembrane region" description="Helical" evidence="9">
    <location>
        <begin position="134"/>
        <end position="156"/>
    </location>
</feature>
<feature type="transmembrane region" description="Helical" evidence="9">
    <location>
        <begin position="91"/>
        <end position="114"/>
    </location>
</feature>
<proteinExistence type="inferred from homology"/>
<dbReference type="GO" id="GO:0015740">
    <property type="term" value="P:C4-dicarboxylate transport"/>
    <property type="evidence" value="ECO:0007669"/>
    <property type="project" value="TreeGrafter"/>
</dbReference>
<reference evidence="11" key="1">
    <citation type="journal article" date="2012" name="ISME J.">
        <title>Roseobacter clade bacteria are abundant in coastal sediments and encode a novel combination of sulfur oxidation genes.</title>
        <authorList>
            <person name="Lenk S."/>
            <person name="Moraru C."/>
            <person name="Hahnke S."/>
            <person name="Arnds J."/>
            <person name="Richter M."/>
            <person name="Kube M."/>
            <person name="Reinhardt R."/>
            <person name="Brinkhoff T."/>
            <person name="Harder J."/>
            <person name="Amann R."/>
            <person name="Mussmann M."/>
        </authorList>
    </citation>
    <scope>NUCLEOTIDE SEQUENCE</scope>
</reference>
<dbReference type="PANTHER" id="PTHR35011:SF10">
    <property type="entry name" value="TRAP TRANSPORTER SMALL PERMEASE PROTEIN"/>
    <property type="match status" value="1"/>
</dbReference>
<keyword evidence="4" id="KW-0997">Cell inner membrane</keyword>
<evidence type="ECO:0000256" key="2">
    <source>
        <dbReference type="ARBA" id="ARBA00022448"/>
    </source>
</evidence>
<evidence type="ECO:0000313" key="11">
    <source>
        <dbReference type="EMBL" id="AFI78732.1"/>
    </source>
</evidence>
<feature type="domain" description="Tripartite ATP-independent periplasmic transporters DctQ component" evidence="10">
    <location>
        <begin position="28"/>
        <end position="158"/>
    </location>
</feature>
<sequence>MSFARLTLGFERFSAALAAVAAVLTLAMSLWISYDVIARNLFGIGSPWFFDLSEYALVWITFLAAPWVLMQDRHVRIEIIVDVLPVRLQRLLGIAVSLVAIIACAVLAWRTGIAAYEYYDRNVMMPRIWRIPRILPYFIIPLGSTMLTLAFCIRLVRYLSLTDPESAFRAAASAGQESGQSDGEGS</sequence>
<dbReference type="GO" id="GO:0005886">
    <property type="term" value="C:plasma membrane"/>
    <property type="evidence" value="ECO:0007669"/>
    <property type="project" value="UniProtKB-SubCell"/>
</dbReference>
<dbReference type="InterPro" id="IPR055348">
    <property type="entry name" value="DctQ"/>
</dbReference>
<keyword evidence="5 9" id="KW-0812">Transmembrane</keyword>
<accession>I1X5F7</accession>
<feature type="transmembrane region" description="Helical" evidence="9">
    <location>
        <begin position="52"/>
        <end position="70"/>
    </location>
</feature>
<evidence type="ECO:0000256" key="4">
    <source>
        <dbReference type="ARBA" id="ARBA00022519"/>
    </source>
</evidence>
<dbReference type="Pfam" id="PF04290">
    <property type="entry name" value="DctQ"/>
    <property type="match status" value="1"/>
</dbReference>
<evidence type="ECO:0000256" key="1">
    <source>
        <dbReference type="ARBA" id="ARBA00004429"/>
    </source>
</evidence>
<dbReference type="InterPro" id="IPR007387">
    <property type="entry name" value="TRAP_DctQ"/>
</dbReference>